<dbReference type="Proteomes" id="UP001642464">
    <property type="component" value="Unassembled WGS sequence"/>
</dbReference>
<dbReference type="EMBL" id="CAXAMM010030768">
    <property type="protein sequence ID" value="CAK9067001.1"/>
    <property type="molecule type" value="Genomic_DNA"/>
</dbReference>
<proteinExistence type="predicted"/>
<gene>
    <name evidence="2" type="ORF">SCF082_LOCUS33995</name>
</gene>
<feature type="compositionally biased region" description="Low complexity" evidence="1">
    <location>
        <begin position="74"/>
        <end position="84"/>
    </location>
</feature>
<keyword evidence="2" id="KW-0255">Endonuclease</keyword>
<protein>
    <submittedName>
        <fullName evidence="2">DOD-type homing endonuclease domain-containing protein</fullName>
    </submittedName>
</protein>
<accession>A0ABP0NT92</accession>
<dbReference type="GO" id="GO:0004519">
    <property type="term" value="F:endonuclease activity"/>
    <property type="evidence" value="ECO:0007669"/>
    <property type="project" value="UniProtKB-KW"/>
</dbReference>
<sequence>MPGEVCRLLNSTPLGEVISERKLYRHRNRAGLRIGNGPHVDLLRYLAWLLLERHVRNEKQDESAREPSNTSEVAEGAAAIATRRPAPRGHGQKFTAKQEAMIAALLTESTHLAAAKKAGIHPATFYRWMHVPEFREAYREARRELVEAAIGRVQAGAGEAVETLLEVARGGKRDGDRVRAALALLNHALDGLTNADVLHGPPLQAENESMATGDVVELLGARLQQIDRSALTTAEKARLTATLTDAFIRAFGEPMRSLRAIANKYDVLTPEERLGLIIAAGARGDDSEQDRLIRAAQMTYIPANDYVPYAHSLREVSMMAFVDLLEEAARYQEAILRIGSIIELDDEDEDEEEEEDEEELFDGQDLDDDLTFEDRLFAYVLAAGYAFKAKADGWKLFCERLCIPPFVLMECLPGFERLQRAFKWSEELAYTQRGFLKWMNLHRPDGESQLTESPLTAQGMADAAELSFRTHAKKYGCVGE</sequence>
<evidence type="ECO:0000256" key="1">
    <source>
        <dbReference type="SAM" id="MobiDB-lite"/>
    </source>
</evidence>
<keyword evidence="2" id="KW-0378">Hydrolase</keyword>
<reference evidence="2 3" key="1">
    <citation type="submission" date="2024-02" db="EMBL/GenBank/DDBJ databases">
        <authorList>
            <person name="Chen Y."/>
            <person name="Shah S."/>
            <person name="Dougan E. K."/>
            <person name="Thang M."/>
            <person name="Chan C."/>
        </authorList>
    </citation>
    <scope>NUCLEOTIDE SEQUENCE [LARGE SCALE GENOMIC DNA]</scope>
</reference>
<evidence type="ECO:0000313" key="3">
    <source>
        <dbReference type="Proteomes" id="UP001642464"/>
    </source>
</evidence>
<keyword evidence="2" id="KW-0540">Nuclease</keyword>
<name>A0ABP0NT92_9DINO</name>
<organism evidence="2 3">
    <name type="scientific">Durusdinium trenchii</name>
    <dbReference type="NCBI Taxonomy" id="1381693"/>
    <lineage>
        <taxon>Eukaryota</taxon>
        <taxon>Sar</taxon>
        <taxon>Alveolata</taxon>
        <taxon>Dinophyceae</taxon>
        <taxon>Suessiales</taxon>
        <taxon>Symbiodiniaceae</taxon>
        <taxon>Durusdinium</taxon>
    </lineage>
</organism>
<comment type="caution">
    <text evidence="2">The sequence shown here is derived from an EMBL/GenBank/DDBJ whole genome shotgun (WGS) entry which is preliminary data.</text>
</comment>
<feature type="region of interest" description="Disordered" evidence="1">
    <location>
        <begin position="58"/>
        <end position="94"/>
    </location>
</feature>
<evidence type="ECO:0000313" key="2">
    <source>
        <dbReference type="EMBL" id="CAK9067001.1"/>
    </source>
</evidence>
<keyword evidence="3" id="KW-1185">Reference proteome</keyword>